<dbReference type="OrthoDB" id="2507113at2759"/>
<name>A0A9Q3KRR9_9BASI</name>
<dbReference type="EMBL" id="AVOT02122181">
    <property type="protein sequence ID" value="MBW0585852.1"/>
    <property type="molecule type" value="Genomic_DNA"/>
</dbReference>
<accession>A0A9Q3KRR9</accession>
<gene>
    <name evidence="1" type="ORF">O181_125567</name>
</gene>
<proteinExistence type="predicted"/>
<protein>
    <submittedName>
        <fullName evidence="1">Uncharacterized protein</fullName>
    </submittedName>
</protein>
<reference evidence="1" key="1">
    <citation type="submission" date="2021-03" db="EMBL/GenBank/DDBJ databases">
        <title>Draft genome sequence of rust myrtle Austropuccinia psidii MF-1, a brazilian biotype.</title>
        <authorList>
            <person name="Quecine M.C."/>
            <person name="Pachon D.M.R."/>
            <person name="Bonatelli M.L."/>
            <person name="Correr F.H."/>
            <person name="Franceschini L.M."/>
            <person name="Leite T.F."/>
            <person name="Margarido G.R.A."/>
            <person name="Almeida C.A."/>
            <person name="Ferrarezi J.A."/>
            <person name="Labate C.A."/>
        </authorList>
    </citation>
    <scope>NUCLEOTIDE SEQUENCE</scope>
    <source>
        <strain evidence="1">MF-1</strain>
    </source>
</reference>
<evidence type="ECO:0000313" key="1">
    <source>
        <dbReference type="EMBL" id="MBW0585852.1"/>
    </source>
</evidence>
<organism evidence="1 2">
    <name type="scientific">Austropuccinia psidii MF-1</name>
    <dbReference type="NCBI Taxonomy" id="1389203"/>
    <lineage>
        <taxon>Eukaryota</taxon>
        <taxon>Fungi</taxon>
        <taxon>Dikarya</taxon>
        <taxon>Basidiomycota</taxon>
        <taxon>Pucciniomycotina</taxon>
        <taxon>Pucciniomycetes</taxon>
        <taxon>Pucciniales</taxon>
        <taxon>Sphaerophragmiaceae</taxon>
        <taxon>Austropuccinia</taxon>
    </lineage>
</organism>
<sequence>MFLILEEILTSMKSTAAKPLVPENQIITLRGFTAGKKTIVNGIINMNDFLIQHPQALLANLGICQWAPDLNYASEYLYNEACCISAIQIFLQITSGGASEYMNILLFSLNNIQLLEAEYNHIVFWSPAQKYKKEMEEAGKNKKDLGIDTFLRQRLRLKNIRYEFGVAKRFPQQYLKILANVDAHNDDEKDPVANKYNIKKMEC</sequence>
<dbReference type="Proteomes" id="UP000765509">
    <property type="component" value="Unassembled WGS sequence"/>
</dbReference>
<dbReference type="AlphaFoldDB" id="A0A9Q3KRR9"/>
<comment type="caution">
    <text evidence="1">The sequence shown here is derived from an EMBL/GenBank/DDBJ whole genome shotgun (WGS) entry which is preliminary data.</text>
</comment>
<evidence type="ECO:0000313" key="2">
    <source>
        <dbReference type="Proteomes" id="UP000765509"/>
    </source>
</evidence>
<keyword evidence="2" id="KW-1185">Reference proteome</keyword>